<evidence type="ECO:0000313" key="2">
    <source>
        <dbReference type="EMBL" id="SDH43425.1"/>
    </source>
</evidence>
<name>A0A1G8CDC2_9BACI</name>
<dbReference type="Proteomes" id="UP000199017">
    <property type="component" value="Unassembled WGS sequence"/>
</dbReference>
<evidence type="ECO:0000256" key="1">
    <source>
        <dbReference type="SAM" id="Phobius"/>
    </source>
</evidence>
<dbReference type="RefSeq" id="WP_091579832.1">
    <property type="nucleotide sequence ID" value="NZ_FNDU01000001.1"/>
</dbReference>
<protein>
    <submittedName>
        <fullName evidence="2">Uncharacterized protein</fullName>
    </submittedName>
</protein>
<feature type="transmembrane region" description="Helical" evidence="1">
    <location>
        <begin position="348"/>
        <end position="371"/>
    </location>
</feature>
<feature type="transmembrane region" description="Helical" evidence="1">
    <location>
        <begin position="248"/>
        <end position="266"/>
    </location>
</feature>
<sequence length="455" mass="50466">MKQTYLGITSFLAVVIYLVSVFFPSQILTSIYSSIAFLLLLSALKKMNGANRFVVLLLLISGSILFLFYNVSFLEALFSFGENLNLLGLFLLIPLFGVLMSEAGYLQALQTALRKREKSRQAHPYRLGYILTAFMGSLLNLGSMPLVYKIGSESFSSFENKKFGLTLLRGFGFCMLWSPYFVNVGLVLILYELTWQEVGGYGFLIAVVYTILVAVFYPFITFSKEEYIQNDSKSRNNFYHGTSPLKGLSFYIIILLFLSIAIEIVLPVNMLTVVSILALGYPLVWSVSIGTAQGYLQAAFHHISHSFERLNNEIGIFITAGFFGEALARSNAGNLLADAILWISKGIIPLLILILIVSVMFLAFIGVHPVIIVSGLGSSLTPEQFGVPPAFMGILLLCAWTLSTQISPFSGSILMGAHLMKERPWNIVKKNAGFAFTALIVFTLLLTVFEWIQAR</sequence>
<feature type="transmembrane region" description="Helical" evidence="1">
    <location>
        <begin position="12"/>
        <end position="41"/>
    </location>
</feature>
<feature type="transmembrane region" description="Helical" evidence="1">
    <location>
        <begin position="127"/>
        <end position="148"/>
    </location>
</feature>
<feature type="transmembrane region" description="Helical" evidence="1">
    <location>
        <begin position="273"/>
        <end position="296"/>
    </location>
</feature>
<keyword evidence="3" id="KW-1185">Reference proteome</keyword>
<feature type="transmembrane region" description="Helical" evidence="1">
    <location>
        <begin position="316"/>
        <end position="336"/>
    </location>
</feature>
<reference evidence="2 3" key="1">
    <citation type="submission" date="2016-10" db="EMBL/GenBank/DDBJ databases">
        <authorList>
            <person name="de Groot N.N."/>
        </authorList>
    </citation>
    <scope>NUCLEOTIDE SEQUENCE [LARGE SCALE GENOMIC DNA]</scope>
    <source>
        <strain evidence="3">P4B,CCM 7963,CECT 7998,DSM 25260,IBRC-M 10614,KCTC 13821</strain>
    </source>
</reference>
<feature type="transmembrane region" description="Helical" evidence="1">
    <location>
        <begin position="53"/>
        <end position="74"/>
    </location>
</feature>
<keyword evidence="1" id="KW-1133">Transmembrane helix</keyword>
<keyword evidence="1" id="KW-0472">Membrane</keyword>
<gene>
    <name evidence="2" type="ORF">SAMN05216352_101278</name>
</gene>
<keyword evidence="1" id="KW-0812">Transmembrane</keyword>
<feature type="transmembrane region" description="Helical" evidence="1">
    <location>
        <begin position="168"/>
        <end position="191"/>
    </location>
</feature>
<evidence type="ECO:0000313" key="3">
    <source>
        <dbReference type="Proteomes" id="UP000199017"/>
    </source>
</evidence>
<feature type="transmembrane region" description="Helical" evidence="1">
    <location>
        <begin position="391"/>
        <end position="420"/>
    </location>
</feature>
<dbReference type="STRING" id="930129.SAMN05216352_101278"/>
<dbReference type="OrthoDB" id="3171527at2"/>
<accession>A0A1G8CDC2</accession>
<feature type="transmembrane region" description="Helical" evidence="1">
    <location>
        <begin position="432"/>
        <end position="452"/>
    </location>
</feature>
<organism evidence="2 3">
    <name type="scientific">Alteribacillus bidgolensis</name>
    <dbReference type="NCBI Taxonomy" id="930129"/>
    <lineage>
        <taxon>Bacteria</taxon>
        <taxon>Bacillati</taxon>
        <taxon>Bacillota</taxon>
        <taxon>Bacilli</taxon>
        <taxon>Bacillales</taxon>
        <taxon>Bacillaceae</taxon>
        <taxon>Alteribacillus</taxon>
    </lineage>
</organism>
<dbReference type="AlphaFoldDB" id="A0A1G8CDC2"/>
<feature type="transmembrane region" description="Helical" evidence="1">
    <location>
        <begin position="198"/>
        <end position="220"/>
    </location>
</feature>
<feature type="transmembrane region" description="Helical" evidence="1">
    <location>
        <begin position="86"/>
        <end position="106"/>
    </location>
</feature>
<dbReference type="EMBL" id="FNDU01000001">
    <property type="protein sequence ID" value="SDH43425.1"/>
    <property type="molecule type" value="Genomic_DNA"/>
</dbReference>
<proteinExistence type="predicted"/>